<comment type="caution">
    <text evidence="2">The sequence shown here is derived from an EMBL/GenBank/DDBJ whole genome shotgun (WGS) entry which is preliminary data.</text>
</comment>
<accession>A0A2N1MRB9</accession>
<evidence type="ECO:0000313" key="2">
    <source>
        <dbReference type="EMBL" id="PKK64181.1"/>
    </source>
</evidence>
<feature type="compositionally biased region" description="Low complexity" evidence="1">
    <location>
        <begin position="71"/>
        <end position="82"/>
    </location>
</feature>
<evidence type="ECO:0000313" key="3">
    <source>
        <dbReference type="Proteomes" id="UP000233469"/>
    </source>
</evidence>
<organism evidence="2 3">
    <name type="scientific">Rhizophagus irregularis</name>
    <dbReference type="NCBI Taxonomy" id="588596"/>
    <lineage>
        <taxon>Eukaryota</taxon>
        <taxon>Fungi</taxon>
        <taxon>Fungi incertae sedis</taxon>
        <taxon>Mucoromycota</taxon>
        <taxon>Glomeromycotina</taxon>
        <taxon>Glomeromycetes</taxon>
        <taxon>Glomerales</taxon>
        <taxon>Glomeraceae</taxon>
        <taxon>Rhizophagus</taxon>
    </lineage>
</organism>
<feature type="compositionally biased region" description="Polar residues" evidence="1">
    <location>
        <begin position="54"/>
        <end position="70"/>
    </location>
</feature>
<reference evidence="2 3" key="2">
    <citation type="submission" date="2017-10" db="EMBL/GenBank/DDBJ databases">
        <title>Extensive intraspecific genome diversity in a model arbuscular mycorrhizal fungus.</title>
        <authorList>
            <person name="Chen E.C.H."/>
            <person name="Morin E."/>
            <person name="Baudet D."/>
            <person name="Noel J."/>
            <person name="Ndikumana S."/>
            <person name="Charron P."/>
            <person name="St-Onge C."/>
            <person name="Giorgi J."/>
            <person name="Grigoriev I.V."/>
            <person name="Roux C."/>
            <person name="Martin F.M."/>
            <person name="Corradi N."/>
        </authorList>
    </citation>
    <scope>NUCLEOTIDE SEQUENCE [LARGE SCALE GENOMIC DNA]</scope>
    <source>
        <strain evidence="2 3">C2</strain>
    </source>
</reference>
<dbReference type="Proteomes" id="UP000233469">
    <property type="component" value="Unassembled WGS sequence"/>
</dbReference>
<protein>
    <submittedName>
        <fullName evidence="2">Uncharacterized protein</fullName>
    </submittedName>
</protein>
<sequence length="88" mass="10269">MFKNELLIKYTEFVYGIYRNVHKMYTKRILSVYIFLIGTLPHFHTPNPHALPTHTPTLSHSQPTLPHSQSTLPTHTPILPTHIPKREM</sequence>
<evidence type="ECO:0000256" key="1">
    <source>
        <dbReference type="SAM" id="MobiDB-lite"/>
    </source>
</evidence>
<reference evidence="2 3" key="1">
    <citation type="submission" date="2016-04" db="EMBL/GenBank/DDBJ databases">
        <title>Genome analyses suggest a sexual origin of heterokaryosis in a supposedly ancient asexual fungus.</title>
        <authorList>
            <person name="Ropars J."/>
            <person name="Sedzielewska K."/>
            <person name="Noel J."/>
            <person name="Charron P."/>
            <person name="Farinelli L."/>
            <person name="Marton T."/>
            <person name="Kruger M."/>
            <person name="Pelin A."/>
            <person name="Brachmann A."/>
            <person name="Corradi N."/>
        </authorList>
    </citation>
    <scope>NUCLEOTIDE SEQUENCE [LARGE SCALE GENOMIC DNA]</scope>
    <source>
        <strain evidence="2 3">C2</strain>
    </source>
</reference>
<feature type="region of interest" description="Disordered" evidence="1">
    <location>
        <begin position="48"/>
        <end position="88"/>
    </location>
</feature>
<gene>
    <name evidence="2" type="ORF">RhiirC2_110688</name>
</gene>
<dbReference type="AlphaFoldDB" id="A0A2N1MRB9"/>
<dbReference type="EMBL" id="LLXL01001494">
    <property type="protein sequence ID" value="PKK64181.1"/>
    <property type="molecule type" value="Genomic_DNA"/>
</dbReference>
<proteinExistence type="predicted"/>
<dbReference type="VEuPathDB" id="FungiDB:RhiirA1_478172"/>
<name>A0A2N1MRB9_9GLOM</name>